<protein>
    <submittedName>
        <fullName evidence="3">Thrombospondin-type laminin G domain and EAR repeat-containing protein</fullName>
    </submittedName>
</protein>
<sequence length="2199" mass="245600">MSLGLSELVYKSSSAKTHEELVSKQLRFAGTNLPVPERPIGDGSSSHDARHLIRRYAHKYKSLAYDIHSLEDEDDGEFTTNDDNSTDYRRYKRDVILAGTPNLARSRRKILTPESQGTFVINQVERATPQYFDGTKALDINCQRIDDTSFVFSIEETENGRQLQVHQLNDRTLQQMFSFREPAPEAESVEVFKIKQDYYAFTTVDHEPHGFESLNTISTGSTLYRIHLSNNSFDKTQTIHLPFAKSSEIWAGSGEQAQDLFLAIAPEKAIRETGLTYQVMVPCYRWQGGYFDYVSQVPASNPQSIQHFTMFSHDYLAIANYQDDTGSTSVHSEIFKYQHKEARFTSFQKIQTFGAKDVRHFSFESLDGRRKEHFIAIANHCKKDENGLSHFRVQSTIMKFSENRFFPFKSFWTDGAVQFLPVKKVVFLKLVSDPVYSQQGSSFYLAMADLHGIRILQYNGWNFVETYSFKHSTIQHSPLSIRMRELNNEGKMYFTVASKSTGIENGMYTVGFETRNDHRKLVTAVQTWCFSADRQFKNKDLSSIESQINAAPKVTDSKVVVHGTITFEKGIKVKDLQSRALGLRGRSLGGNEFKTLAMNERRFDTLQRRLGMLHQMKKGVVLVDRDQTIEGNVMLRDAVYENPQLQVGSFNVNKFGSRRVSDGLNNLVFLNQDQSFEKLSVKGVQAHDITSSSLNGHSLSDYALRNPTKTQVFKGTNNFQKDVTILNSINVERMFAGLSFNNPRFLLAQGNQTFPGDTMNLHGSQVKTLYTKVLNFHKVDAYFDNALLLSGGEILVEKHFKKMKIQNAQVESFNNENIDALYAKAIYIDGRSPQSFTGATYLESMEIDEINPANRIINEQFDLTSDFIQIQNGKYNIQNLNILGSTNIDELVVNRRLNNIEVNNGKLDILLANSEEPQHIKSKTLRSIHLRNHVEANGLVDGVHLSSWSEVQRILLPENSIQGALNVKGSIKANDGIFVKDSFTQANSDVSHVLQHSARTDAEQLPGSCTLTFEGLEVLGNSDILGDVNGVHPSDWVINNPTQTQKVHITGEKTFSNGLKLERDIEANALFGSKEANAENILSVLPNLLLDDVDQHITHETAFIRGFRVNQASCMNSILNETPFEDLLHKKGDQTVHVRSSFRKPLIAKGDVGVLADLTVGSVNGININRELEDTLRTGKQPDQTVKGDYHFTELSTQNTFVQGKFASTDVNSLLGNIVMKNKNKVTTLQEGSQLIFSKGGSINLVEYIGSVNGIRHSEWGQKWLLTQSDQKVTSKVEFVYAISVSSVQTSTVNGIDVRQLSSEILRTDRDEVWGGSMEFMREVKATQGITMPNKAIVNGVDLRNEVLLKSSRNVQTVTADKRFLGGMTVNGNLEVDNIEDFSIGTFAKLVSTGEKSLGSSSLTVNGNLEMTNEPEFKTRINNHAWNEIMEQYWFRDKNVVLSQPVQFSKLTLTKGGSLSSSAKLNGMDLEHLQNNYASKTRDQVWSGQVSLKKVEKIQRIEAESIVLENGGVFNGVDIKTFYDSVLRYSGDQSVHGSVKAQKIQTTRLDTTKINSVSVPSDLMTVNGHNNVQATKHFTNIVANSISMSENTVIDGVNLGQWQAHSAKRVGSNVLMGSLEFRTLKILDNVVVDGLVDGMRYDKTTVFTLDQNQDILGHITIKAPESQPHSLALTVPQGVTVEGTMNRININEQMKKIVFKNSQSNSAIVIKGETTFNAPLTLHEVQAEGLFQGQNVAQLADVVTRTHDELASDNFKASEKYNSLLRITEKLLQVSARRAIFLNFFVFTQAIRVPSTYVKVLKNVGYPAIAIGFKKSERVTTENWWAYNAAVDYYQMQIGNRVQMEGSVQDIAELQHGKELLFAFAVNSEGDNRPAQAALDVMSSVNNFEINKSPDKLSKAFILKSVDRGTPNMRSAISQIIYSSRFKAIRSFSLSQQDKALNCMVATVETSNEMDNTVQILCLDQATGILQNEQNIIMENPTLLTSVTTSNGTLLGILTTKDGSRSDGLLEIWGQHGASSVLQFAKLHCLPAINAVSVDSITAGDSLTFLAVASGALRHTDYQGSVFIYRYSPMSQKFMKIETLRVNHPIQVKLQLLQSDELLAYVLSESATKNIQVFKYKGLSGWNLVHEFTSEDGKSIEVADFTSDGVYRAQLLVTSPSQTSIYAAEFMGLNTVIEESLESETVGLSSSSIIDVDNL</sequence>
<evidence type="ECO:0000313" key="3">
    <source>
        <dbReference type="EMBL" id="ODM91837.1"/>
    </source>
</evidence>
<evidence type="ECO:0000256" key="1">
    <source>
        <dbReference type="ARBA" id="ARBA00022729"/>
    </source>
</evidence>
<comment type="caution">
    <text evidence="3">The sequence shown here is derived from an EMBL/GenBank/DDBJ whole genome shotgun (WGS) entry which is preliminary data.</text>
</comment>
<evidence type="ECO:0000256" key="2">
    <source>
        <dbReference type="ARBA" id="ARBA00022737"/>
    </source>
</evidence>
<accession>A0A1D2MFR0</accession>
<dbReference type="OrthoDB" id="188713at2759"/>
<name>A0A1D2MFR0_ORCCI</name>
<dbReference type="PANTHER" id="PTHR15261">
    <property type="entry name" value="THROMBOSPONDIN-TYPE LAMININ G DOMAIN AND EAR REPEAT-CONTAINING"/>
    <property type="match status" value="1"/>
</dbReference>
<dbReference type="PROSITE" id="PS50912">
    <property type="entry name" value="EAR"/>
    <property type="match status" value="1"/>
</dbReference>
<dbReference type="EMBL" id="LJIJ01001403">
    <property type="protein sequence ID" value="ODM91837.1"/>
    <property type="molecule type" value="Genomic_DNA"/>
</dbReference>
<dbReference type="Proteomes" id="UP000094527">
    <property type="component" value="Unassembled WGS sequence"/>
</dbReference>
<gene>
    <name evidence="3" type="ORF">Ocin01_14843</name>
</gene>
<keyword evidence="4" id="KW-1185">Reference proteome</keyword>
<proteinExistence type="predicted"/>
<reference evidence="3 4" key="1">
    <citation type="journal article" date="2016" name="Genome Biol. Evol.">
        <title>Gene Family Evolution Reflects Adaptation to Soil Environmental Stressors in the Genome of the Collembolan Orchesella cincta.</title>
        <authorList>
            <person name="Faddeeva-Vakhrusheva A."/>
            <person name="Derks M.F."/>
            <person name="Anvar S.Y."/>
            <person name="Agamennone V."/>
            <person name="Suring W."/>
            <person name="Smit S."/>
            <person name="van Straalen N.M."/>
            <person name="Roelofs D."/>
        </authorList>
    </citation>
    <scope>NUCLEOTIDE SEQUENCE [LARGE SCALE GENOMIC DNA]</scope>
    <source>
        <tissue evidence="3">Mixed pool</tissue>
    </source>
</reference>
<dbReference type="GO" id="GO:0007165">
    <property type="term" value="P:signal transduction"/>
    <property type="evidence" value="ECO:0007669"/>
    <property type="project" value="TreeGrafter"/>
</dbReference>
<keyword evidence="2" id="KW-0677">Repeat</keyword>
<keyword evidence="1" id="KW-0732">Signal</keyword>
<dbReference type="InterPro" id="IPR009039">
    <property type="entry name" value="EAR"/>
</dbReference>
<dbReference type="OMA" id="VRFENPI"/>
<organism evidence="3 4">
    <name type="scientific">Orchesella cincta</name>
    <name type="common">Springtail</name>
    <name type="synonym">Podura cincta</name>
    <dbReference type="NCBI Taxonomy" id="48709"/>
    <lineage>
        <taxon>Eukaryota</taxon>
        <taxon>Metazoa</taxon>
        <taxon>Ecdysozoa</taxon>
        <taxon>Arthropoda</taxon>
        <taxon>Hexapoda</taxon>
        <taxon>Collembola</taxon>
        <taxon>Entomobryomorpha</taxon>
        <taxon>Entomobryoidea</taxon>
        <taxon>Orchesellidae</taxon>
        <taxon>Orchesellinae</taxon>
        <taxon>Orchesella</taxon>
    </lineage>
</organism>
<dbReference type="PANTHER" id="PTHR15261:SF4">
    <property type="entry name" value="THROMBOSPONDIN-TYPE LAMININ G DOMAIN AND EAR REPEAT-CONTAINING PROTEIN"/>
    <property type="match status" value="1"/>
</dbReference>
<evidence type="ECO:0000313" key="4">
    <source>
        <dbReference type="Proteomes" id="UP000094527"/>
    </source>
</evidence>